<accession>A0ABP6E110</accession>
<comment type="caution">
    <text evidence="3">The sequence shown here is derived from an EMBL/GenBank/DDBJ whole genome shotgun (WGS) entry which is preliminary data.</text>
</comment>
<evidence type="ECO:0008006" key="5">
    <source>
        <dbReference type="Google" id="ProtNLM"/>
    </source>
</evidence>
<evidence type="ECO:0000313" key="4">
    <source>
        <dbReference type="Proteomes" id="UP001500994"/>
    </source>
</evidence>
<organism evidence="3 4">
    <name type="scientific">Streptomyces lunalinharesii</name>
    <dbReference type="NCBI Taxonomy" id="333384"/>
    <lineage>
        <taxon>Bacteria</taxon>
        <taxon>Bacillati</taxon>
        <taxon>Actinomycetota</taxon>
        <taxon>Actinomycetes</taxon>
        <taxon>Kitasatosporales</taxon>
        <taxon>Streptomycetaceae</taxon>
        <taxon>Streptomyces</taxon>
    </lineage>
</organism>
<sequence length="150" mass="15771">MSRGRSWARARSSPPAPATAVPATDSSPGRLRELFQGRYLRRTVVVSALWFAAYYVNYGIATWMPSLYTKTFGPDLTTALVYTLLNNVTGLLGTLVIALILGPVVVGALLAAGGGLTLIFAQLACLAAVGAVIALFAVETKGRTLAQLNS</sequence>
<gene>
    <name evidence="3" type="ORF">GCM10009864_19240</name>
</gene>
<protein>
    <recommendedName>
        <fullName evidence="5">MFS transporter</fullName>
    </recommendedName>
</protein>
<dbReference type="EMBL" id="BAAARK010000004">
    <property type="protein sequence ID" value="GAA2654269.1"/>
    <property type="molecule type" value="Genomic_DNA"/>
</dbReference>
<keyword evidence="4" id="KW-1185">Reference proteome</keyword>
<keyword evidence="2" id="KW-0472">Membrane</keyword>
<dbReference type="SUPFAM" id="SSF103473">
    <property type="entry name" value="MFS general substrate transporter"/>
    <property type="match status" value="1"/>
</dbReference>
<keyword evidence="2" id="KW-1133">Transmembrane helix</keyword>
<dbReference type="Gene3D" id="1.20.1250.20">
    <property type="entry name" value="MFS general substrate transporter like domains"/>
    <property type="match status" value="1"/>
</dbReference>
<keyword evidence="2" id="KW-0812">Transmembrane</keyword>
<proteinExistence type="predicted"/>
<evidence type="ECO:0000313" key="3">
    <source>
        <dbReference type="EMBL" id="GAA2654269.1"/>
    </source>
</evidence>
<dbReference type="RefSeq" id="WP_344574603.1">
    <property type="nucleotide sequence ID" value="NZ_BAAARK010000004.1"/>
</dbReference>
<dbReference type="Proteomes" id="UP001500994">
    <property type="component" value="Unassembled WGS sequence"/>
</dbReference>
<feature type="transmembrane region" description="Helical" evidence="2">
    <location>
        <begin position="88"/>
        <end position="111"/>
    </location>
</feature>
<name>A0ABP6E110_9ACTN</name>
<reference evidence="4" key="1">
    <citation type="journal article" date="2019" name="Int. J. Syst. Evol. Microbiol.">
        <title>The Global Catalogue of Microorganisms (GCM) 10K type strain sequencing project: providing services to taxonomists for standard genome sequencing and annotation.</title>
        <authorList>
            <consortium name="The Broad Institute Genomics Platform"/>
            <consortium name="The Broad Institute Genome Sequencing Center for Infectious Disease"/>
            <person name="Wu L."/>
            <person name="Ma J."/>
        </authorList>
    </citation>
    <scope>NUCLEOTIDE SEQUENCE [LARGE SCALE GENOMIC DNA]</scope>
    <source>
        <strain evidence="4">JCM 16374</strain>
    </source>
</reference>
<feature type="region of interest" description="Disordered" evidence="1">
    <location>
        <begin position="1"/>
        <end position="26"/>
    </location>
</feature>
<evidence type="ECO:0000256" key="2">
    <source>
        <dbReference type="SAM" id="Phobius"/>
    </source>
</evidence>
<dbReference type="InterPro" id="IPR036259">
    <property type="entry name" value="MFS_trans_sf"/>
</dbReference>
<evidence type="ECO:0000256" key="1">
    <source>
        <dbReference type="SAM" id="MobiDB-lite"/>
    </source>
</evidence>
<feature type="transmembrane region" description="Helical" evidence="2">
    <location>
        <begin position="118"/>
        <end position="138"/>
    </location>
</feature>
<feature type="transmembrane region" description="Helical" evidence="2">
    <location>
        <begin position="44"/>
        <end position="68"/>
    </location>
</feature>